<feature type="transmembrane region" description="Helical" evidence="1">
    <location>
        <begin position="46"/>
        <end position="70"/>
    </location>
</feature>
<keyword evidence="1" id="KW-1133">Transmembrane helix</keyword>
<reference evidence="2" key="1">
    <citation type="submission" date="2022-06" db="EMBL/GenBank/DDBJ databases">
        <title>Novel species in genus nocardia.</title>
        <authorList>
            <person name="Li F."/>
        </authorList>
    </citation>
    <scope>NUCLEOTIDE SEQUENCE</scope>
    <source>
        <strain evidence="2">CDC141</strain>
    </source>
</reference>
<dbReference type="EMBL" id="JAMRXG010000016">
    <property type="protein sequence ID" value="MCM6777591.1"/>
    <property type="molecule type" value="Genomic_DNA"/>
</dbReference>
<feature type="transmembrane region" description="Helical" evidence="1">
    <location>
        <begin position="169"/>
        <end position="188"/>
    </location>
</feature>
<evidence type="ECO:0000313" key="2">
    <source>
        <dbReference type="EMBL" id="MCM6777591.1"/>
    </source>
</evidence>
<sequence length="383" mass="39334">MVEEGQRSATAVALALGVAVIGMIVADVLGSFPLSWSQPEHWHAVAVGRAAVCFVVFGGVALGLSTGGAALEQGQSLVSARLAVLVRAGLLFVLGGALLAVTESQTVILESFAVLVALAIGVLGWRPRRLLIAAAILGVVGPLVVGLFHPTLADRSESIGAIPSLALTHTYPVLIWAPFLLVGVAIGRTDLTAFRTRNRLLGFGFGAAILGYGAIWLLGLARNDPEASRMDSDWTEIVSECVLDTDSIIGVAIGMAPDPALDSMLAAGPSSPATILAIIGSAGVAALILGLVLAVPQALWRWLAPVTAVGSLPLTAYTAAILGTAGLPLDTLNRSIVLITELAVLAVGAHLWLRVVGRGPIEWLIDLLVAAATRIAPASRPGE</sequence>
<evidence type="ECO:0000256" key="1">
    <source>
        <dbReference type="SAM" id="Phobius"/>
    </source>
</evidence>
<keyword evidence="1" id="KW-0472">Membrane</keyword>
<feature type="transmembrane region" description="Helical" evidence="1">
    <location>
        <begin position="12"/>
        <end position="34"/>
    </location>
</feature>
<feature type="transmembrane region" description="Helical" evidence="1">
    <location>
        <begin position="273"/>
        <end position="295"/>
    </location>
</feature>
<accession>A0A9X2EC19</accession>
<keyword evidence="1" id="KW-0812">Transmembrane</keyword>
<feature type="transmembrane region" description="Helical" evidence="1">
    <location>
        <begin position="130"/>
        <end position="149"/>
    </location>
</feature>
<feature type="transmembrane region" description="Helical" evidence="1">
    <location>
        <begin position="107"/>
        <end position="125"/>
    </location>
</feature>
<protein>
    <submittedName>
        <fullName evidence="2">DUF418 domain-containing protein</fullName>
    </submittedName>
</protein>
<evidence type="ECO:0000313" key="3">
    <source>
        <dbReference type="Proteomes" id="UP001139157"/>
    </source>
</evidence>
<organism evidence="2 3">
    <name type="scientific">Nocardia pulmonis</name>
    <dbReference type="NCBI Taxonomy" id="2951408"/>
    <lineage>
        <taxon>Bacteria</taxon>
        <taxon>Bacillati</taxon>
        <taxon>Actinomycetota</taxon>
        <taxon>Actinomycetes</taxon>
        <taxon>Mycobacteriales</taxon>
        <taxon>Nocardiaceae</taxon>
        <taxon>Nocardia</taxon>
    </lineage>
</organism>
<dbReference type="RefSeq" id="WP_251916895.1">
    <property type="nucleotide sequence ID" value="NZ_JAMRXG010000016.1"/>
</dbReference>
<name>A0A9X2EC19_9NOCA</name>
<gene>
    <name evidence="2" type="ORF">NDR86_29290</name>
</gene>
<dbReference type="Proteomes" id="UP001139157">
    <property type="component" value="Unassembled WGS sequence"/>
</dbReference>
<feature type="transmembrane region" description="Helical" evidence="1">
    <location>
        <begin position="200"/>
        <end position="221"/>
    </location>
</feature>
<proteinExistence type="predicted"/>
<feature type="transmembrane region" description="Helical" evidence="1">
    <location>
        <begin position="335"/>
        <end position="353"/>
    </location>
</feature>
<comment type="caution">
    <text evidence="2">The sequence shown here is derived from an EMBL/GenBank/DDBJ whole genome shotgun (WGS) entry which is preliminary data.</text>
</comment>
<dbReference type="AlphaFoldDB" id="A0A9X2EC19"/>
<feature type="transmembrane region" description="Helical" evidence="1">
    <location>
        <begin position="82"/>
        <end position="101"/>
    </location>
</feature>
<keyword evidence="3" id="KW-1185">Reference proteome</keyword>
<feature type="transmembrane region" description="Helical" evidence="1">
    <location>
        <begin position="302"/>
        <end position="323"/>
    </location>
</feature>